<dbReference type="STRING" id="1245528.M3JRC0"/>
<keyword evidence="1" id="KW-0732">Signal</keyword>
<reference evidence="2 3" key="1">
    <citation type="submission" date="2013-02" db="EMBL/GenBank/DDBJ databases">
        <title>Genome sequence of Candida maltosa Xu316, a potential industrial strain for xylitol and ethanol production.</title>
        <authorList>
            <person name="Yu J."/>
            <person name="Wang Q."/>
            <person name="Geng X."/>
            <person name="Bao W."/>
            <person name="He P."/>
            <person name="Cai J."/>
        </authorList>
    </citation>
    <scope>NUCLEOTIDE SEQUENCE [LARGE SCALE GENOMIC DNA]</scope>
    <source>
        <strain evidence="3">Xu316</strain>
    </source>
</reference>
<dbReference type="PROSITE" id="PS51450">
    <property type="entry name" value="LRR"/>
    <property type="match status" value="1"/>
</dbReference>
<dbReference type="PANTHER" id="PTHR24373:SF275">
    <property type="entry name" value="TIR DOMAIN-CONTAINING PROTEIN"/>
    <property type="match status" value="1"/>
</dbReference>
<proteinExistence type="predicted"/>
<feature type="non-terminal residue" evidence="2">
    <location>
        <position position="1"/>
    </location>
</feature>
<dbReference type="HOGENOM" id="CLU_023041_0_0_1"/>
<name>M3JRC0_CANMX</name>
<protein>
    <submittedName>
        <fullName evidence="2">Uncharacterized protein</fullName>
    </submittedName>
</protein>
<dbReference type="AlphaFoldDB" id="M3JRC0"/>
<dbReference type="OrthoDB" id="3980749at2759"/>
<sequence length="504" mass="57784">YPENRLLVLKLPIRLNDLKIKFSSSVYNPICVFDIEDLIDLKKLTYIDFPNTISWFLPPKLTKINGNSGSIDLGNAFLSCPNLQTIDYRTVSREWSEDELDSFRSFTMKNFKQAQVTELPSTLVDLRLPLEDFAKVMFNETNYYSSPPQGSVTKLQSLFLYGEISRYNQPDVDTIFDINYTPVLDFQSERFSSLHCLGLVNADNLTIKGDLPISLTKLTLTKCKESIFSILGTLINLTELYIDRMPAQSSFDYELPSSLKVMSLTRCWFSDIHIKALNLLSIQIMDTLPYHVTNQNLILPPTLIDVDLSGNDIKTIDNDFNWPPEMQKLDLQSNNLSTLAGLPPRLKHLDLTSNAFYECDCQQEWPESLEELHLGDNNLDLGSLQALTLTRCTKLKYLDLCEHYIYSLPNLLPELNDLEEISIPRPGDEGVCDGLFKTSKSTNIFGPSVKYVDIRGNQLTAEDCENLIEELFQKPNFQRLIMTKEYLLEKYQPYVLDRRIIVEP</sequence>
<gene>
    <name evidence="2" type="ORF">G210_4496</name>
</gene>
<organism evidence="2 3">
    <name type="scientific">Candida maltosa (strain Xu316)</name>
    <name type="common">Yeast</name>
    <dbReference type="NCBI Taxonomy" id="1245528"/>
    <lineage>
        <taxon>Eukaryota</taxon>
        <taxon>Fungi</taxon>
        <taxon>Dikarya</taxon>
        <taxon>Ascomycota</taxon>
        <taxon>Saccharomycotina</taxon>
        <taxon>Pichiomycetes</taxon>
        <taxon>Debaryomycetaceae</taxon>
        <taxon>Candida/Lodderomyces clade</taxon>
        <taxon>Candida</taxon>
    </lineage>
</organism>
<dbReference type="Gene3D" id="3.80.10.10">
    <property type="entry name" value="Ribonuclease Inhibitor"/>
    <property type="match status" value="2"/>
</dbReference>
<comment type="caution">
    <text evidence="2">The sequence shown here is derived from an EMBL/GenBank/DDBJ whole genome shotgun (WGS) entry which is preliminary data.</text>
</comment>
<dbReference type="SUPFAM" id="SSF52058">
    <property type="entry name" value="L domain-like"/>
    <property type="match status" value="1"/>
</dbReference>
<dbReference type="InterPro" id="IPR032675">
    <property type="entry name" value="LRR_dom_sf"/>
</dbReference>
<dbReference type="InterPro" id="IPR050328">
    <property type="entry name" value="Dev_Immune_Receptor"/>
</dbReference>
<evidence type="ECO:0000256" key="1">
    <source>
        <dbReference type="ARBA" id="ARBA00022729"/>
    </source>
</evidence>
<dbReference type="EMBL" id="AOGT01002525">
    <property type="protein sequence ID" value="EMG45325.1"/>
    <property type="molecule type" value="Genomic_DNA"/>
</dbReference>
<keyword evidence="3" id="KW-1185">Reference proteome</keyword>
<dbReference type="Proteomes" id="UP000011777">
    <property type="component" value="Unassembled WGS sequence"/>
</dbReference>
<evidence type="ECO:0000313" key="2">
    <source>
        <dbReference type="EMBL" id="EMG45325.1"/>
    </source>
</evidence>
<accession>M3JRC0</accession>
<dbReference type="PANTHER" id="PTHR24373">
    <property type="entry name" value="SLIT RELATED LEUCINE-RICH REPEAT NEURONAL PROTEIN"/>
    <property type="match status" value="1"/>
</dbReference>
<dbReference type="InterPro" id="IPR001611">
    <property type="entry name" value="Leu-rich_rpt"/>
</dbReference>
<evidence type="ECO:0000313" key="3">
    <source>
        <dbReference type="Proteomes" id="UP000011777"/>
    </source>
</evidence>